<proteinExistence type="inferred from homology"/>
<evidence type="ECO:0000313" key="9">
    <source>
        <dbReference type="EMBL" id="KAK0418116.1"/>
    </source>
</evidence>
<evidence type="ECO:0000256" key="3">
    <source>
        <dbReference type="ARBA" id="ARBA00022980"/>
    </source>
</evidence>
<comment type="similarity">
    <text evidence="2">Belongs to the universal ribosomal protein uS10 family.</text>
</comment>
<evidence type="ECO:0000256" key="1">
    <source>
        <dbReference type="ARBA" id="ARBA00004173"/>
    </source>
</evidence>
<dbReference type="GO" id="GO:0005763">
    <property type="term" value="C:mitochondrial small ribosomal subunit"/>
    <property type="evidence" value="ECO:0007669"/>
    <property type="project" value="InterPro"/>
</dbReference>
<dbReference type="InterPro" id="IPR036838">
    <property type="entry name" value="Ribosomal_uS10_dom_sf"/>
</dbReference>
<evidence type="ECO:0000256" key="6">
    <source>
        <dbReference type="ARBA" id="ARBA00035261"/>
    </source>
</evidence>
<keyword evidence="5" id="KW-0687">Ribonucleoprotein</keyword>
<gene>
    <name evidence="9" type="ORF">QR680_013377</name>
</gene>
<dbReference type="SMART" id="SM01403">
    <property type="entry name" value="Ribosomal_S10"/>
    <property type="match status" value="1"/>
</dbReference>
<keyword evidence="4" id="KW-0496">Mitochondrion</keyword>
<evidence type="ECO:0000313" key="10">
    <source>
        <dbReference type="Proteomes" id="UP001175271"/>
    </source>
</evidence>
<feature type="domain" description="Small ribosomal subunit protein uS10" evidence="8">
    <location>
        <begin position="22"/>
        <end position="104"/>
    </location>
</feature>
<comment type="caution">
    <text evidence="9">The sequence shown here is derived from an EMBL/GenBank/DDBJ whole genome shotgun (WGS) entry which is preliminary data.</text>
</comment>
<reference evidence="9" key="1">
    <citation type="submission" date="2023-06" db="EMBL/GenBank/DDBJ databases">
        <title>Genomic analysis of the entomopathogenic nematode Steinernema hermaphroditum.</title>
        <authorList>
            <person name="Schwarz E.M."/>
            <person name="Heppert J.K."/>
            <person name="Baniya A."/>
            <person name="Schwartz H.T."/>
            <person name="Tan C.-H."/>
            <person name="Antoshechkin I."/>
            <person name="Sternberg P.W."/>
            <person name="Goodrich-Blair H."/>
            <person name="Dillman A.R."/>
        </authorList>
    </citation>
    <scope>NUCLEOTIDE SEQUENCE</scope>
    <source>
        <strain evidence="9">PS9179</strain>
        <tissue evidence="9">Whole animal</tissue>
    </source>
</reference>
<dbReference type="EMBL" id="JAUCMV010000002">
    <property type="protein sequence ID" value="KAK0418116.1"/>
    <property type="molecule type" value="Genomic_DNA"/>
</dbReference>
<dbReference type="InterPro" id="IPR040055">
    <property type="entry name" value="Ribosomal_uS10m"/>
</dbReference>
<name>A0AA39I5B7_9BILA</name>
<accession>A0AA39I5B7</accession>
<evidence type="ECO:0000259" key="8">
    <source>
        <dbReference type="SMART" id="SM01403"/>
    </source>
</evidence>
<keyword evidence="3" id="KW-0689">Ribosomal protein</keyword>
<comment type="subcellular location">
    <subcellularLocation>
        <location evidence="1">Mitochondrion</location>
    </subcellularLocation>
</comment>
<evidence type="ECO:0000256" key="5">
    <source>
        <dbReference type="ARBA" id="ARBA00023274"/>
    </source>
</evidence>
<dbReference type="InterPro" id="IPR027486">
    <property type="entry name" value="Ribosomal_uS10_dom"/>
</dbReference>
<dbReference type="Proteomes" id="UP001175271">
    <property type="component" value="Unassembled WGS sequence"/>
</dbReference>
<dbReference type="AlphaFoldDB" id="A0AA39I5B7"/>
<evidence type="ECO:0000256" key="4">
    <source>
        <dbReference type="ARBA" id="ARBA00023128"/>
    </source>
</evidence>
<protein>
    <recommendedName>
        <fullName evidence="6">Small ribosomal subunit protein uS10m</fullName>
    </recommendedName>
    <alternativeName>
        <fullName evidence="7">28S ribosomal protein S10, mitochondrial</fullName>
    </alternativeName>
</protein>
<dbReference type="SUPFAM" id="SSF54999">
    <property type="entry name" value="Ribosomal protein S10"/>
    <property type="match status" value="1"/>
</dbReference>
<evidence type="ECO:0000256" key="2">
    <source>
        <dbReference type="ARBA" id="ARBA00007102"/>
    </source>
</evidence>
<dbReference type="PANTHER" id="PTHR13334">
    <property type="entry name" value="MITOCHONDRIAL 28S RIBOSOMAL PROTEIN S10"/>
    <property type="match status" value="1"/>
</dbReference>
<keyword evidence="10" id="KW-1185">Reference proteome</keyword>
<organism evidence="9 10">
    <name type="scientific">Steinernema hermaphroditum</name>
    <dbReference type="NCBI Taxonomy" id="289476"/>
    <lineage>
        <taxon>Eukaryota</taxon>
        <taxon>Metazoa</taxon>
        <taxon>Ecdysozoa</taxon>
        <taxon>Nematoda</taxon>
        <taxon>Chromadorea</taxon>
        <taxon>Rhabditida</taxon>
        <taxon>Tylenchina</taxon>
        <taxon>Panagrolaimomorpha</taxon>
        <taxon>Strongyloidoidea</taxon>
        <taxon>Steinernematidae</taxon>
        <taxon>Steinernema</taxon>
    </lineage>
</organism>
<dbReference type="PANTHER" id="PTHR13334:SF4">
    <property type="entry name" value="SMALL RIBOSOMAL SUBUNIT PROTEIN US10M"/>
    <property type="match status" value="1"/>
</dbReference>
<dbReference type="Gene3D" id="3.30.70.600">
    <property type="entry name" value="Ribosomal protein S10 domain"/>
    <property type="match status" value="1"/>
</dbReference>
<evidence type="ECO:0000256" key="7">
    <source>
        <dbReference type="ARBA" id="ARBA00035544"/>
    </source>
</evidence>
<sequence>MRAISALKNLKPQRDELFRRVSLEIRGHDPAVLNSYTTFLTNACSHLEIKADPVEKLPYVRWVQPLLRSKFVHKNVHDVTGSTASTMLEYVQRNIPEGVAMKVTYDEICALPESFGIQNS</sequence>
<dbReference type="Pfam" id="PF00338">
    <property type="entry name" value="Ribosomal_S10"/>
    <property type="match status" value="1"/>
</dbReference>